<dbReference type="SUPFAM" id="SSF53955">
    <property type="entry name" value="Lysozyme-like"/>
    <property type="match status" value="1"/>
</dbReference>
<evidence type="ECO:0000313" key="3">
    <source>
        <dbReference type="EMBL" id="UTV30838.1"/>
    </source>
</evidence>
<dbReference type="Proteomes" id="UP001057998">
    <property type="component" value="Chromosome 2"/>
</dbReference>
<dbReference type="EMBL" id="CP101509">
    <property type="protein sequence ID" value="UTV30838.1"/>
    <property type="molecule type" value="Genomic_DNA"/>
</dbReference>
<gene>
    <name evidence="3" type="ORF">NNL38_19985</name>
</gene>
<dbReference type="Pfam" id="PF05838">
    <property type="entry name" value="Glyco_hydro_108"/>
    <property type="match status" value="1"/>
</dbReference>
<evidence type="ECO:0000259" key="1">
    <source>
        <dbReference type="Pfam" id="PF05838"/>
    </source>
</evidence>
<dbReference type="Pfam" id="PF09374">
    <property type="entry name" value="PG_binding_3"/>
    <property type="match status" value="1"/>
</dbReference>
<keyword evidence="4" id="KW-1185">Reference proteome</keyword>
<dbReference type="Gene3D" id="1.20.141.10">
    <property type="entry name" value="Chitosanase, subunit A, domain 1"/>
    <property type="match status" value="1"/>
</dbReference>
<accession>A0ABY5GRE4</accession>
<dbReference type="InterPro" id="IPR008565">
    <property type="entry name" value="TtsA-like_GH18_dom"/>
</dbReference>
<organism evidence="3 4">
    <name type="scientific">Photobacterium atrarenae</name>
    <dbReference type="NCBI Taxonomy" id="865757"/>
    <lineage>
        <taxon>Bacteria</taxon>
        <taxon>Pseudomonadati</taxon>
        <taxon>Pseudomonadota</taxon>
        <taxon>Gammaproteobacteria</taxon>
        <taxon>Vibrionales</taxon>
        <taxon>Vibrionaceae</taxon>
        <taxon>Photobacterium</taxon>
    </lineage>
</organism>
<evidence type="ECO:0000259" key="2">
    <source>
        <dbReference type="Pfam" id="PF09374"/>
    </source>
</evidence>
<name>A0ABY5GRE4_9GAMM</name>
<dbReference type="InterPro" id="IPR023346">
    <property type="entry name" value="Lysozyme-like_dom_sf"/>
</dbReference>
<sequence length="187" mass="21136">MRKQPAARSLAQIVSEILKKEGHRSNDSDDLGGNTTWGITEATARKYGYQGPMSELTQELAREIYTNRYIKTPRFNEVHAVSAVIGEELIDTGINMGQSVAAKFLQRWLNVYNNKQAYYDDLVIDGHIGPATIRALKAYLSRRGKEGEAVLWQSLNCSQGARYLDITEARDKNETFTYGWMKNRVLG</sequence>
<reference evidence="3" key="1">
    <citation type="submission" date="2022-07" db="EMBL/GenBank/DDBJ databases">
        <title>Genome sequencing of Photobacterium atrarenae GJH2-4.</title>
        <authorList>
            <person name="Park S.-J."/>
        </authorList>
    </citation>
    <scope>NUCLEOTIDE SEQUENCE</scope>
    <source>
        <strain evidence="3">GJH2-4</strain>
    </source>
</reference>
<proteinExistence type="predicted"/>
<feature type="domain" description="TtsA-like Glycoside hydrolase family 108" evidence="1">
    <location>
        <begin position="15"/>
        <end position="97"/>
    </location>
</feature>
<evidence type="ECO:0000313" key="4">
    <source>
        <dbReference type="Proteomes" id="UP001057998"/>
    </source>
</evidence>
<dbReference type="InterPro" id="IPR018537">
    <property type="entry name" value="Peptidoglycan-bd_3"/>
</dbReference>
<feature type="domain" description="Peptidoglycan binding" evidence="2">
    <location>
        <begin position="101"/>
        <end position="185"/>
    </location>
</feature>
<evidence type="ECO:0008006" key="5">
    <source>
        <dbReference type="Google" id="ProtNLM"/>
    </source>
</evidence>
<dbReference type="RefSeq" id="WP_255392206.1">
    <property type="nucleotide sequence ID" value="NZ_CP101509.1"/>
</dbReference>
<dbReference type="CDD" id="cd13926">
    <property type="entry name" value="N-acetylmuramidase_GH108"/>
    <property type="match status" value="1"/>
</dbReference>
<protein>
    <recommendedName>
        <fullName evidence="5">Peptidoglycan domain protein</fullName>
    </recommendedName>
</protein>